<protein>
    <submittedName>
        <fullName evidence="1">Uncharacterized protein</fullName>
    </submittedName>
</protein>
<organism evidence="1">
    <name type="scientific">Ralstonia syzygii R24</name>
    <dbReference type="NCBI Taxonomy" id="907261"/>
    <lineage>
        <taxon>Bacteria</taxon>
        <taxon>Pseudomonadati</taxon>
        <taxon>Pseudomonadota</taxon>
        <taxon>Betaproteobacteria</taxon>
        <taxon>Burkholderiales</taxon>
        <taxon>Burkholderiaceae</taxon>
        <taxon>Ralstonia</taxon>
        <taxon>Ralstonia solanacearum species complex</taxon>
    </lineage>
</organism>
<accession>G3A3M3</accession>
<name>G3A3M3_9RALS</name>
<dbReference type="AlphaFoldDB" id="G3A3M3"/>
<dbReference type="EMBL" id="FR854088">
    <property type="protein sequence ID" value="CCA88481.1"/>
    <property type="molecule type" value="Genomic_DNA"/>
</dbReference>
<sequence>MAVLRIGGKHHLQWGILRWSFSSQSLADCMRSVAWPYGWEQIDGEAYAVFQHREP</sequence>
<gene>
    <name evidence="1" type="ORF">RALSY_30222</name>
</gene>
<proteinExistence type="predicted"/>
<evidence type="ECO:0000313" key="1">
    <source>
        <dbReference type="EMBL" id="CCA88481.1"/>
    </source>
</evidence>
<reference evidence="1" key="1">
    <citation type="journal article" date="2011" name="PLoS ONE">
        <title>Ralstonia syzygii, the Blood Disease Bacterium and some Asian R. solanacearum strains form a single genomic species despite divergent lifestyles.</title>
        <authorList>
            <person name="Remenant B."/>
            <person name="de Cambiaire J.C."/>
            <person name="Cellier G."/>
            <person name="Jacobs J.M."/>
            <person name="Mangenot S."/>
            <person name="Barbe V."/>
            <person name="Lajus A."/>
            <person name="Vallenet D."/>
            <person name="Medigue C."/>
            <person name="Fegan M."/>
            <person name="Allen C."/>
            <person name="Prior P."/>
        </authorList>
    </citation>
    <scope>NUCLEOTIDE SEQUENCE</scope>
    <source>
        <strain evidence="1">R24</strain>
    </source>
</reference>
<reference evidence="1" key="2">
    <citation type="submission" date="2011-04" db="EMBL/GenBank/DDBJ databases">
        <authorList>
            <person name="Genoscope - CEA"/>
        </authorList>
    </citation>
    <scope>NUCLEOTIDE SEQUENCE</scope>
    <source>
        <strain evidence="1">R24</strain>
    </source>
</reference>